<gene>
    <name evidence="2" type="ORF">DSM112329_04825</name>
</gene>
<dbReference type="KEGG" id="parq:DSM112329_04825"/>
<feature type="region of interest" description="Disordered" evidence="1">
    <location>
        <begin position="93"/>
        <end position="144"/>
    </location>
</feature>
<reference evidence="2" key="1">
    <citation type="submission" date="2022-12" db="EMBL/GenBank/DDBJ databases">
        <title>Paraconexibacter alkalitolerans sp. nov. and Baekduia alba sp. nov., isolated from soil and emended description of the genera Paraconexibacter (Chun et al., 2020) and Baekduia (An et al., 2020).</title>
        <authorList>
            <person name="Vieira S."/>
            <person name="Huber K.J."/>
            <person name="Geppert A."/>
            <person name="Wolf J."/>
            <person name="Neumann-Schaal M."/>
            <person name="Muesken M."/>
            <person name="Overmann J."/>
        </authorList>
    </citation>
    <scope>NUCLEOTIDE SEQUENCE</scope>
    <source>
        <strain evidence="2">AEG42_29</strain>
    </source>
</reference>
<evidence type="ECO:0000313" key="2">
    <source>
        <dbReference type="EMBL" id="XAY07931.1"/>
    </source>
</evidence>
<proteinExistence type="predicted"/>
<feature type="compositionally biased region" description="Basic and acidic residues" evidence="1">
    <location>
        <begin position="134"/>
        <end position="144"/>
    </location>
</feature>
<dbReference type="EMBL" id="CP114014">
    <property type="protein sequence ID" value="XAY07931.1"/>
    <property type="molecule type" value="Genomic_DNA"/>
</dbReference>
<name>A0AAU7B1P1_9ACTN</name>
<sequence>MDVDPAGGAGTLDTMDAHLKALADISMALSAAEEFLDESAHLNARDQLDAASEGLTALRDQWPQMSAAERTVVGRTAAPLRDRLDAGRARLPKLTALTEVAPEPGEGDDDDGGPVPGDDGSGGEVRAFRLVAAPDREPEPPAAA</sequence>
<evidence type="ECO:0000256" key="1">
    <source>
        <dbReference type="SAM" id="MobiDB-lite"/>
    </source>
</evidence>
<accession>A0AAU7B1P1</accession>
<dbReference type="AlphaFoldDB" id="A0AAU7B1P1"/>
<organism evidence="2">
    <name type="scientific">Paraconexibacter sp. AEG42_29</name>
    <dbReference type="NCBI Taxonomy" id="2997339"/>
    <lineage>
        <taxon>Bacteria</taxon>
        <taxon>Bacillati</taxon>
        <taxon>Actinomycetota</taxon>
        <taxon>Thermoleophilia</taxon>
        <taxon>Solirubrobacterales</taxon>
        <taxon>Paraconexibacteraceae</taxon>
        <taxon>Paraconexibacter</taxon>
    </lineage>
</organism>
<protein>
    <submittedName>
        <fullName evidence="2">Uncharacterized protein</fullName>
    </submittedName>
</protein>